<dbReference type="GeneID" id="66072851"/>
<keyword evidence="3" id="KW-1185">Reference proteome</keyword>
<dbReference type="EMBL" id="CM032182">
    <property type="protein sequence ID" value="KAG7096331.1"/>
    <property type="molecule type" value="Genomic_DNA"/>
</dbReference>
<accession>A0A9P7UX98</accession>
<dbReference type="AlphaFoldDB" id="A0A9P7UX98"/>
<protein>
    <submittedName>
        <fullName evidence="2">Uncharacterized protein</fullName>
    </submittedName>
</protein>
<proteinExistence type="predicted"/>
<feature type="region of interest" description="Disordered" evidence="1">
    <location>
        <begin position="48"/>
        <end position="95"/>
    </location>
</feature>
<evidence type="ECO:0000313" key="3">
    <source>
        <dbReference type="Proteomes" id="UP001049176"/>
    </source>
</evidence>
<feature type="compositionally biased region" description="Acidic residues" evidence="1">
    <location>
        <begin position="64"/>
        <end position="85"/>
    </location>
</feature>
<name>A0A9P7UX98_9AGAR</name>
<evidence type="ECO:0000313" key="2">
    <source>
        <dbReference type="EMBL" id="KAG7096331.1"/>
    </source>
</evidence>
<sequence>MTAYKMLKYQIIPKWPWVCRDPSHSLLVTSDYQTKNRDFMMEVENDMECEQETLGEEAGKDAENDINEEGNEDEEASDGDEDDPMDGTTAANNAV</sequence>
<evidence type="ECO:0000256" key="1">
    <source>
        <dbReference type="SAM" id="MobiDB-lite"/>
    </source>
</evidence>
<gene>
    <name evidence="2" type="ORF">E1B28_003775</name>
</gene>
<dbReference type="KEGG" id="more:E1B28_003775"/>
<dbReference type="Proteomes" id="UP001049176">
    <property type="component" value="Chromosome 2"/>
</dbReference>
<reference evidence="2" key="1">
    <citation type="journal article" date="2021" name="Genome Biol. Evol.">
        <title>The assembled and annotated genome of the fairy-ring fungus Marasmius oreades.</title>
        <authorList>
            <person name="Hiltunen M."/>
            <person name="Ament-Velasquez S.L."/>
            <person name="Johannesson H."/>
        </authorList>
    </citation>
    <scope>NUCLEOTIDE SEQUENCE</scope>
    <source>
        <strain evidence="2">03SP1</strain>
    </source>
</reference>
<comment type="caution">
    <text evidence="2">The sequence shown here is derived from an EMBL/GenBank/DDBJ whole genome shotgun (WGS) entry which is preliminary data.</text>
</comment>
<organism evidence="2 3">
    <name type="scientific">Marasmius oreades</name>
    <name type="common">fairy-ring Marasmius</name>
    <dbReference type="NCBI Taxonomy" id="181124"/>
    <lineage>
        <taxon>Eukaryota</taxon>
        <taxon>Fungi</taxon>
        <taxon>Dikarya</taxon>
        <taxon>Basidiomycota</taxon>
        <taxon>Agaricomycotina</taxon>
        <taxon>Agaricomycetes</taxon>
        <taxon>Agaricomycetidae</taxon>
        <taxon>Agaricales</taxon>
        <taxon>Marasmiineae</taxon>
        <taxon>Marasmiaceae</taxon>
        <taxon>Marasmius</taxon>
    </lineage>
</organism>
<dbReference type="RefSeq" id="XP_043012801.1">
    <property type="nucleotide sequence ID" value="XM_043148209.1"/>
</dbReference>